<accession>A0A6V8R2K5</accession>
<feature type="compositionally biased region" description="Acidic residues" evidence="1">
    <location>
        <begin position="120"/>
        <end position="134"/>
    </location>
</feature>
<organism evidence="2 3">
    <name type="scientific">Trichoderma asperellum</name>
    <name type="common">Filamentous fungus</name>
    <dbReference type="NCBI Taxonomy" id="101201"/>
    <lineage>
        <taxon>Eukaryota</taxon>
        <taxon>Fungi</taxon>
        <taxon>Dikarya</taxon>
        <taxon>Ascomycota</taxon>
        <taxon>Pezizomycotina</taxon>
        <taxon>Sordariomycetes</taxon>
        <taxon>Hypocreomycetidae</taxon>
        <taxon>Hypocreales</taxon>
        <taxon>Hypocreaceae</taxon>
        <taxon>Trichoderma</taxon>
    </lineage>
</organism>
<evidence type="ECO:0000313" key="3">
    <source>
        <dbReference type="Proteomes" id="UP000517252"/>
    </source>
</evidence>
<name>A0A6V8R2K5_TRIAP</name>
<feature type="region of interest" description="Disordered" evidence="1">
    <location>
        <begin position="120"/>
        <end position="173"/>
    </location>
</feature>
<dbReference type="EMBL" id="BLZH01000008">
    <property type="protein sequence ID" value="GFP57238.1"/>
    <property type="molecule type" value="Genomic_DNA"/>
</dbReference>
<feature type="compositionally biased region" description="Acidic residues" evidence="1">
    <location>
        <begin position="150"/>
        <end position="159"/>
    </location>
</feature>
<gene>
    <name evidence="2" type="ORF">TASIC1_0008007900</name>
</gene>
<evidence type="ECO:0000256" key="1">
    <source>
        <dbReference type="SAM" id="MobiDB-lite"/>
    </source>
</evidence>
<evidence type="ECO:0000313" key="2">
    <source>
        <dbReference type="EMBL" id="GFP57238.1"/>
    </source>
</evidence>
<sequence length="173" mass="17375">MADFDYNSIHAEFLRLVDDYTNGGANEIVGPHPAILQAIFDVVHDLNTGHDDLSGSSVVVRICDAIATERGNGLPDDEALDLAKAAVRLVESHEGFGLDVDMVGEGDGGEGHDLANEAFDAVDEEGDGGGDGGEDGGHGDGPHGGAGGPDDPEGPDGPDDGGGHVPGGPEDGG</sequence>
<proteinExistence type="predicted"/>
<dbReference type="Proteomes" id="UP000517252">
    <property type="component" value="Unassembled WGS sequence"/>
</dbReference>
<reference evidence="2 3" key="1">
    <citation type="submission" date="2020-07" db="EMBL/GenBank/DDBJ databases">
        <title>Trichoderma asperellum IC-1 whole genome shotgun sequence.</title>
        <authorList>
            <person name="Kanamasa S."/>
            <person name="Takahashi H."/>
        </authorList>
    </citation>
    <scope>NUCLEOTIDE SEQUENCE [LARGE SCALE GENOMIC DNA]</scope>
    <source>
        <strain evidence="2 3">IC-1</strain>
    </source>
</reference>
<comment type="caution">
    <text evidence="2">The sequence shown here is derived from an EMBL/GenBank/DDBJ whole genome shotgun (WGS) entry which is preliminary data.</text>
</comment>
<protein>
    <submittedName>
        <fullName evidence="2">Uncharacterized protein</fullName>
    </submittedName>
</protein>
<feature type="compositionally biased region" description="Gly residues" evidence="1">
    <location>
        <begin position="163"/>
        <end position="173"/>
    </location>
</feature>
<dbReference type="OrthoDB" id="10413866at2759"/>
<dbReference type="AlphaFoldDB" id="A0A6V8R2K5"/>